<organism evidence="2 3">
    <name type="scientific">Legionella erythra</name>
    <dbReference type="NCBI Taxonomy" id="448"/>
    <lineage>
        <taxon>Bacteria</taxon>
        <taxon>Pseudomonadati</taxon>
        <taxon>Pseudomonadota</taxon>
        <taxon>Gammaproteobacteria</taxon>
        <taxon>Legionellales</taxon>
        <taxon>Legionellaceae</taxon>
        <taxon>Legionella</taxon>
    </lineage>
</organism>
<dbReference type="SMART" id="SM00460">
    <property type="entry name" value="TGc"/>
    <property type="match status" value="1"/>
</dbReference>
<accession>A0A0W0TJ90</accession>
<comment type="caution">
    <text evidence="2">The sequence shown here is derived from an EMBL/GenBank/DDBJ whole genome shotgun (WGS) entry which is preliminary data.</text>
</comment>
<keyword evidence="3" id="KW-1185">Reference proteome</keyword>
<evidence type="ECO:0000259" key="1">
    <source>
        <dbReference type="SMART" id="SM00460"/>
    </source>
</evidence>
<dbReference type="PATRIC" id="fig|448.7.peg.2068"/>
<dbReference type="EMBL" id="LNYA01000032">
    <property type="protein sequence ID" value="KTC95676.1"/>
    <property type="molecule type" value="Genomic_DNA"/>
</dbReference>
<dbReference type="OrthoDB" id="5653825at2"/>
<dbReference type="AlphaFoldDB" id="A0A0W0TJ90"/>
<reference evidence="2 3" key="1">
    <citation type="submission" date="2015-11" db="EMBL/GenBank/DDBJ databases">
        <title>Genomic analysis of 38 Legionella species identifies large and diverse effector repertoires.</title>
        <authorList>
            <person name="Burstein D."/>
            <person name="Amaro F."/>
            <person name="Zusman T."/>
            <person name="Lifshitz Z."/>
            <person name="Cohen O."/>
            <person name="Gilbert J.A."/>
            <person name="Pupko T."/>
            <person name="Shuman H.A."/>
            <person name="Segal G."/>
        </authorList>
    </citation>
    <scope>NUCLEOTIDE SEQUENCE [LARGE SCALE GENOMIC DNA]</scope>
    <source>
        <strain evidence="2 3">SE-32A-C8</strain>
    </source>
</reference>
<feature type="domain" description="Transglutaminase-like" evidence="1">
    <location>
        <begin position="113"/>
        <end position="174"/>
    </location>
</feature>
<sequence length="373" mass="42379">MDLTLRLNRQVRLRIFLGLLISLISPVLAGKPETKLYCQYKDAFKQNACMTEHAVQGINHSLSDNLSKDDLDIYRALEAMNLVQTLAGSGRYNYLASTSQGALALSMNEQSQMLKRGYGICGNHQAMFLEIMKLLKVDARPVDFYYIDDQERPCSHAAAEVKIANKWRYVDITWGSIWVKEKNNLSSLLSLEEVLNHEGQVMSGINSWYLHFKYTRFVYDPLEYLQSKHLQILRNKGGLLMVPLINNQVKLDGLPRYIGANSLVTPPLRMKFENLPYPMEAIVDIQRQGGLCKTSFLKTSSGVYPVQIGKTLIKIRPESELAITKANEICYGVIRNIELIPDRDTKIAEAPVEYATLKFIAYLNQRIYGKTMG</sequence>
<dbReference type="Proteomes" id="UP000054773">
    <property type="component" value="Unassembled WGS sequence"/>
</dbReference>
<dbReference type="STRING" id="448.Lery_1971"/>
<dbReference type="SUPFAM" id="SSF54001">
    <property type="entry name" value="Cysteine proteinases"/>
    <property type="match status" value="1"/>
</dbReference>
<dbReference type="Pfam" id="PF01841">
    <property type="entry name" value="Transglut_core"/>
    <property type="match status" value="1"/>
</dbReference>
<dbReference type="Gene3D" id="3.10.620.30">
    <property type="match status" value="1"/>
</dbReference>
<evidence type="ECO:0000313" key="3">
    <source>
        <dbReference type="Proteomes" id="UP000054773"/>
    </source>
</evidence>
<protein>
    <recommendedName>
        <fullName evidence="1">Transglutaminase-like domain-containing protein</fullName>
    </recommendedName>
</protein>
<dbReference type="InterPro" id="IPR002931">
    <property type="entry name" value="Transglutaminase-like"/>
</dbReference>
<evidence type="ECO:0000313" key="2">
    <source>
        <dbReference type="EMBL" id="KTC95676.1"/>
    </source>
</evidence>
<name>A0A0W0TJ90_LEGER</name>
<gene>
    <name evidence="2" type="ORF">Lery_1971</name>
</gene>
<dbReference type="RefSeq" id="WP_058527116.1">
    <property type="nucleotide sequence ID" value="NZ_CAAAHY010000014.1"/>
</dbReference>
<proteinExistence type="predicted"/>
<dbReference type="InterPro" id="IPR038765">
    <property type="entry name" value="Papain-like_cys_pep_sf"/>
</dbReference>